<dbReference type="EMBL" id="CAJZAG010000017">
    <property type="protein sequence ID" value="CAG9186325.1"/>
    <property type="molecule type" value="Genomic_DNA"/>
</dbReference>
<keyword evidence="2" id="KW-0812">Transmembrane</keyword>
<accession>A0ABN7ZPY6</accession>
<dbReference type="InterPro" id="IPR006915">
    <property type="entry name" value="DUF637_hemagglutn_put"/>
</dbReference>
<evidence type="ECO:0000259" key="3">
    <source>
        <dbReference type="Pfam" id="PF04830"/>
    </source>
</evidence>
<gene>
    <name evidence="4" type="ORF">LMG32289_06374</name>
</gene>
<keyword evidence="2" id="KW-1133">Transmembrane helix</keyword>
<reference evidence="4 5" key="1">
    <citation type="submission" date="2021-08" db="EMBL/GenBank/DDBJ databases">
        <authorList>
            <person name="Peeters C."/>
        </authorList>
    </citation>
    <scope>NUCLEOTIDE SEQUENCE [LARGE SCALE GENOMIC DNA]</scope>
    <source>
        <strain evidence="4 5">LMG 32289</strain>
    </source>
</reference>
<comment type="caution">
    <text evidence="4">The sequence shown here is derived from an EMBL/GenBank/DDBJ whole genome shotgun (WGS) entry which is preliminary data.</text>
</comment>
<organism evidence="4 5">
    <name type="scientific">Cupriavidus pampae</name>
    <dbReference type="NCBI Taxonomy" id="659251"/>
    <lineage>
        <taxon>Bacteria</taxon>
        <taxon>Pseudomonadati</taxon>
        <taxon>Pseudomonadota</taxon>
        <taxon>Betaproteobacteria</taxon>
        <taxon>Burkholderiales</taxon>
        <taxon>Burkholderiaceae</taxon>
        <taxon>Cupriavidus</taxon>
    </lineage>
</organism>
<feature type="domain" description="DUF637" evidence="3">
    <location>
        <begin position="335"/>
        <end position="508"/>
    </location>
</feature>
<dbReference type="Pfam" id="PF04830">
    <property type="entry name" value="DUF637"/>
    <property type="match status" value="1"/>
</dbReference>
<keyword evidence="2" id="KW-0472">Membrane</keyword>
<name>A0ABN7ZPY6_9BURK</name>
<protein>
    <recommendedName>
        <fullName evidence="3">DUF637 domain-containing protein</fullName>
    </recommendedName>
</protein>
<keyword evidence="5" id="KW-1185">Reference proteome</keyword>
<feature type="region of interest" description="Disordered" evidence="1">
    <location>
        <begin position="678"/>
        <end position="708"/>
    </location>
</feature>
<feature type="compositionally biased region" description="Low complexity" evidence="1">
    <location>
        <begin position="687"/>
        <end position="702"/>
    </location>
</feature>
<sequence length="811" mass="82110">MSEQSLGNLLGAVLAGAPDSLLAQLPPELRPDSVSFYYDHYTESQQLQQAALAQTGQQSFINGLAWDSQNNLSVNDQQKLALYNNAADYAKANHIALGQALTDDQVKALDAPMLWYVEQAVPDPRCTAASSVCPSVNALVPQVYLPEGYAQALSLPTGGTISGDNIKIAVDGQLRNTGQVVANDTLTVKAGSIDLSPNVVSIGTNAYKAQGGWNVVTGTVVQPGGFLSAMHMDIEAESIRAINDAFRITRADGSVDADASAALVAQLKESLGLNYVEGTVADDIHTQFIKEKKGLGVIGQIVAMVAAVAASIVTAGAAAAAMGVALSSMTLGQAMMVAALSSMAGSMASQIVSGQGLNFGKIAQAGLIGAVTAGLTNGITFDGSSFGVSEWGQSLKNTNTLANLAGSNSAGGVLQAAKDGATGTIYQQAVGMIGTGLINAGVSTAFNGGSFGQALLNNLVAQAAALGAKGIGGATDALTLENVASHAALGCAAQSAMGGDCASGAIGGATSAIVAPVVRDGLYGGGESVTTTFNADGTITTTTSYNNPAYNAMTAAIAMLAGGGLAGIIGRDGVGAAGAAQNEALNNATSTKSVTQTLGDWLKTTYGDVPGDIDRWRREFLGMLPVQTPPTEANPLVDSTNQGNPPATGGAVVTPPVMACSPNGQCVLTPPVASAGAPGNAILSSGDGASDPKSPDAASDSGVPGRAQSRINVTNEGIDHIVDRHLDPSVNASQFKISESDLRDLLARPNTVSAPITRTISSGAEVSYVREVDAGRVIGTDKFNNYQPTSTMTVITDKYGNLLTAFPGKLK</sequence>
<proteinExistence type="predicted"/>
<feature type="transmembrane region" description="Helical" evidence="2">
    <location>
        <begin position="301"/>
        <end position="326"/>
    </location>
</feature>
<dbReference type="Proteomes" id="UP000706525">
    <property type="component" value="Unassembled WGS sequence"/>
</dbReference>
<evidence type="ECO:0000313" key="5">
    <source>
        <dbReference type="Proteomes" id="UP000706525"/>
    </source>
</evidence>
<evidence type="ECO:0000256" key="1">
    <source>
        <dbReference type="SAM" id="MobiDB-lite"/>
    </source>
</evidence>
<evidence type="ECO:0000313" key="4">
    <source>
        <dbReference type="EMBL" id="CAG9186325.1"/>
    </source>
</evidence>
<dbReference type="RefSeq" id="WP_223995564.1">
    <property type="nucleotide sequence ID" value="NZ_CAJZAG010000017.1"/>
</dbReference>
<evidence type="ECO:0000256" key="2">
    <source>
        <dbReference type="SAM" id="Phobius"/>
    </source>
</evidence>